<dbReference type="OrthoDB" id="9801841at2"/>
<dbReference type="EMBL" id="ADKM02000032">
    <property type="protein sequence ID" value="EGC04234.1"/>
    <property type="molecule type" value="Genomic_DNA"/>
</dbReference>
<dbReference type="InterPro" id="IPR036457">
    <property type="entry name" value="PPM-type-like_dom_sf"/>
</dbReference>
<reference evidence="2 3" key="1">
    <citation type="submission" date="2011-02" db="EMBL/GenBank/DDBJ databases">
        <authorList>
            <person name="Nelson K.E."/>
            <person name="Sutton G."/>
            <person name="Torralba M."/>
            <person name="Durkin S."/>
            <person name="Harkins D."/>
            <person name="Montgomery R."/>
            <person name="Ziemer C."/>
            <person name="Klaassens E."/>
            <person name="Ocuiv P."/>
            <person name="Morrison M."/>
        </authorList>
    </citation>
    <scope>NUCLEOTIDE SEQUENCE [LARGE SCALE GENOMIC DNA]</scope>
    <source>
        <strain evidence="2 3">8</strain>
    </source>
</reference>
<dbReference type="Proteomes" id="UP000004259">
    <property type="component" value="Unassembled WGS sequence"/>
</dbReference>
<comment type="caution">
    <text evidence="2">The sequence shown here is derived from an EMBL/GenBank/DDBJ whole genome shotgun (WGS) entry which is preliminary data.</text>
</comment>
<dbReference type="SMART" id="SM00331">
    <property type="entry name" value="PP2C_SIG"/>
    <property type="match status" value="1"/>
</dbReference>
<accession>E9S906</accession>
<name>E9S906_RUMAL</name>
<sequence>MSLNYSTHTHIGSRPVNEDSIDVAEKNGVYCFILCDGLGGHGKGDLASQFVVGHLKKSFADAVDADAFWVDSLDKAQEALMTEQSRVGSKLEMKTTAVVLTIDGNRARCGHIGDSRCYHFRKNKLLTRTSDHSVPQMLVLAGEIKEKHIRNHPDRNRLLRVMGVEWDSPRYELSDWVEIQAGDAFLLCSDGFWEPIVEKDMCKLLKKSDNALQWLSAMAERAHKNAEGTDMDNNSAIAVCITG</sequence>
<dbReference type="PROSITE" id="PS51746">
    <property type="entry name" value="PPM_2"/>
    <property type="match status" value="1"/>
</dbReference>
<dbReference type="Gene3D" id="3.60.40.10">
    <property type="entry name" value="PPM-type phosphatase domain"/>
    <property type="match status" value="1"/>
</dbReference>
<protein>
    <recommendedName>
        <fullName evidence="1">PPM-type phosphatase domain-containing protein</fullName>
    </recommendedName>
</protein>
<dbReference type="eggNOG" id="COG0631">
    <property type="taxonomic scope" value="Bacteria"/>
</dbReference>
<organism evidence="2 3">
    <name type="scientific">Ruminococcus albus 8</name>
    <dbReference type="NCBI Taxonomy" id="246199"/>
    <lineage>
        <taxon>Bacteria</taxon>
        <taxon>Bacillati</taxon>
        <taxon>Bacillota</taxon>
        <taxon>Clostridia</taxon>
        <taxon>Eubacteriales</taxon>
        <taxon>Oscillospiraceae</taxon>
        <taxon>Ruminococcus</taxon>
    </lineage>
</organism>
<proteinExistence type="predicted"/>
<dbReference type="CDD" id="cd00143">
    <property type="entry name" value="PP2Cc"/>
    <property type="match status" value="1"/>
</dbReference>
<evidence type="ECO:0000259" key="1">
    <source>
        <dbReference type="PROSITE" id="PS51746"/>
    </source>
</evidence>
<dbReference type="Pfam" id="PF13672">
    <property type="entry name" value="PP2C_2"/>
    <property type="match status" value="1"/>
</dbReference>
<evidence type="ECO:0000313" key="2">
    <source>
        <dbReference type="EMBL" id="EGC04234.1"/>
    </source>
</evidence>
<dbReference type="STRING" id="246199.CUS_5522"/>
<dbReference type="RefSeq" id="WP_004167441.1">
    <property type="nucleotide sequence ID" value="NZ_ADKM02000032.1"/>
</dbReference>
<dbReference type="SMART" id="SM00332">
    <property type="entry name" value="PP2Cc"/>
    <property type="match status" value="1"/>
</dbReference>
<dbReference type="SUPFAM" id="SSF81606">
    <property type="entry name" value="PP2C-like"/>
    <property type="match status" value="1"/>
</dbReference>
<dbReference type="InterPro" id="IPR001932">
    <property type="entry name" value="PPM-type_phosphatase-like_dom"/>
</dbReference>
<dbReference type="AlphaFoldDB" id="E9S906"/>
<gene>
    <name evidence="2" type="ORF">CUS_5522</name>
</gene>
<evidence type="ECO:0000313" key="3">
    <source>
        <dbReference type="Proteomes" id="UP000004259"/>
    </source>
</evidence>
<feature type="domain" description="PPM-type phosphatase" evidence="1">
    <location>
        <begin position="4"/>
        <end position="241"/>
    </location>
</feature>
<keyword evidence="3" id="KW-1185">Reference proteome</keyword>